<name>A0A9W8B716_9FUNG</name>
<dbReference type="AlphaFoldDB" id="A0A9W8B716"/>
<proteinExistence type="predicted"/>
<gene>
    <name evidence="1" type="ORF">H4R34_002180</name>
</gene>
<keyword evidence="2" id="KW-1185">Reference proteome</keyword>
<dbReference type="Proteomes" id="UP001151582">
    <property type="component" value="Unassembled WGS sequence"/>
</dbReference>
<comment type="caution">
    <text evidence="1">The sequence shown here is derived from an EMBL/GenBank/DDBJ whole genome shotgun (WGS) entry which is preliminary data.</text>
</comment>
<evidence type="ECO:0000313" key="1">
    <source>
        <dbReference type="EMBL" id="KAJ1981173.1"/>
    </source>
</evidence>
<dbReference type="OrthoDB" id="2124108at2759"/>
<organism evidence="1 2">
    <name type="scientific">Dimargaris verticillata</name>
    <dbReference type="NCBI Taxonomy" id="2761393"/>
    <lineage>
        <taxon>Eukaryota</taxon>
        <taxon>Fungi</taxon>
        <taxon>Fungi incertae sedis</taxon>
        <taxon>Zoopagomycota</taxon>
        <taxon>Kickxellomycotina</taxon>
        <taxon>Dimargaritomycetes</taxon>
        <taxon>Dimargaritales</taxon>
        <taxon>Dimargaritaceae</taxon>
        <taxon>Dimargaris</taxon>
    </lineage>
</organism>
<accession>A0A9W8B716</accession>
<dbReference type="EMBL" id="JANBQB010000135">
    <property type="protein sequence ID" value="KAJ1981173.1"/>
    <property type="molecule type" value="Genomic_DNA"/>
</dbReference>
<reference evidence="1" key="1">
    <citation type="submission" date="2022-07" db="EMBL/GenBank/DDBJ databases">
        <title>Phylogenomic reconstructions and comparative analyses of Kickxellomycotina fungi.</title>
        <authorList>
            <person name="Reynolds N.K."/>
            <person name="Stajich J.E."/>
            <person name="Barry K."/>
            <person name="Grigoriev I.V."/>
            <person name="Crous P."/>
            <person name="Smith M.E."/>
        </authorList>
    </citation>
    <scope>NUCLEOTIDE SEQUENCE</scope>
    <source>
        <strain evidence="1">RSA 567</strain>
    </source>
</reference>
<sequence length="386" mass="42761">MSAFEAHGLFHIGLADSSDDETTGSDANLGLFDAGNEQRRQRMVYDLATHKNEYQAKVLNPEHFLGSMGTKPFAAWFDEKQGPNEIRQCIDYLYYQQRYAETLQLCEELIDHTLTLPGKKMQTTEQYLTAADCAARIGTLSKARQYADAVKMTLDPGLYYNRASVYIACHHFSAIDGLRSDAHTFSPVENTPLSIDAVMDTDTFSTTNMVTATAMPALPLARRVIGALLLLLAHESLTKAQWLLCHGQWPDQHKLAFAHTKLTRERHGMAAMLAQTNTIARDLYSALSENRCLPDGFTLGKQCIGMLCLCSRQLGLEPLSEREALEVHWAALLTTLRNQSQLPAGQSLLLGDLAQASDFWAQELFTKAVPMEANGDGSGSRSARQL</sequence>
<protein>
    <submittedName>
        <fullName evidence="1">Uncharacterized protein</fullName>
    </submittedName>
</protein>
<evidence type="ECO:0000313" key="2">
    <source>
        <dbReference type="Proteomes" id="UP001151582"/>
    </source>
</evidence>